<dbReference type="EMBL" id="MT144479">
    <property type="protein sequence ID" value="QJA54124.1"/>
    <property type="molecule type" value="Genomic_DNA"/>
</dbReference>
<protein>
    <submittedName>
        <fullName evidence="1">Uncharacterized protein</fullName>
    </submittedName>
</protein>
<dbReference type="AlphaFoldDB" id="A0A6H2A2T7"/>
<name>A0A6H2A2T7_9ZZZZ</name>
<sequence>MPVDMGTVFQAVQVGVLRWTVRAAILDLDNDGCAAMGDVLGESVVYVQPPPGPVDTPIT</sequence>
<organism evidence="1">
    <name type="scientific">viral metagenome</name>
    <dbReference type="NCBI Taxonomy" id="1070528"/>
    <lineage>
        <taxon>unclassified sequences</taxon>
        <taxon>metagenomes</taxon>
        <taxon>organismal metagenomes</taxon>
    </lineage>
</organism>
<reference evidence="1" key="1">
    <citation type="submission" date="2020-03" db="EMBL/GenBank/DDBJ databases">
        <title>The deep terrestrial virosphere.</title>
        <authorList>
            <person name="Holmfeldt K."/>
            <person name="Nilsson E."/>
            <person name="Simone D."/>
            <person name="Lopez-Fernandez M."/>
            <person name="Wu X."/>
            <person name="de Brujin I."/>
            <person name="Lundin D."/>
            <person name="Andersson A."/>
            <person name="Bertilsson S."/>
            <person name="Dopson M."/>
        </authorList>
    </citation>
    <scope>NUCLEOTIDE SEQUENCE</scope>
    <source>
        <strain evidence="2">MM415A01082</strain>
        <strain evidence="1">TM448A04398</strain>
    </source>
</reference>
<gene>
    <name evidence="2" type="ORF">MM415A01082_0017</name>
    <name evidence="1" type="ORF">TM448A04398_0004</name>
</gene>
<accession>A0A6H2A2T7</accession>
<evidence type="ECO:0000313" key="2">
    <source>
        <dbReference type="EMBL" id="QJA78351.1"/>
    </source>
</evidence>
<evidence type="ECO:0000313" key="1">
    <source>
        <dbReference type="EMBL" id="QJA54124.1"/>
    </source>
</evidence>
<dbReference type="EMBL" id="MT142332">
    <property type="protein sequence ID" value="QJA78351.1"/>
    <property type="molecule type" value="Genomic_DNA"/>
</dbReference>
<proteinExistence type="predicted"/>